<evidence type="ECO:0000256" key="3">
    <source>
        <dbReference type="ARBA" id="ARBA00022475"/>
    </source>
</evidence>
<dbReference type="PROSITE" id="PS50928">
    <property type="entry name" value="ABC_TM1"/>
    <property type="match status" value="1"/>
</dbReference>
<dbReference type="OrthoDB" id="9804353at2"/>
<feature type="domain" description="ABC transmembrane type-1" evidence="8">
    <location>
        <begin position="52"/>
        <end position="232"/>
    </location>
</feature>
<dbReference type="PANTHER" id="PTHR30151">
    <property type="entry name" value="ALKANE SULFONATE ABC TRANSPORTER-RELATED, MEMBRANE SUBUNIT"/>
    <property type="match status" value="1"/>
</dbReference>
<comment type="similarity">
    <text evidence="7">Belongs to the binding-protein-dependent transport system permease family.</text>
</comment>
<keyword evidence="2 7" id="KW-0813">Transport</keyword>
<proteinExistence type="inferred from homology"/>
<dbReference type="GO" id="GO:0055085">
    <property type="term" value="P:transmembrane transport"/>
    <property type="evidence" value="ECO:0007669"/>
    <property type="project" value="InterPro"/>
</dbReference>
<dbReference type="PATRIC" id="fig|1423727.3.peg.1319"/>
<evidence type="ECO:0000259" key="8">
    <source>
        <dbReference type="PROSITE" id="PS50928"/>
    </source>
</evidence>
<dbReference type="GO" id="GO:0005886">
    <property type="term" value="C:plasma membrane"/>
    <property type="evidence" value="ECO:0007669"/>
    <property type="project" value="UniProtKB-SubCell"/>
</dbReference>
<dbReference type="PANTHER" id="PTHR30151:SF20">
    <property type="entry name" value="ABC TRANSPORTER PERMEASE PROTEIN HI_0355-RELATED"/>
    <property type="match status" value="1"/>
</dbReference>
<dbReference type="SUPFAM" id="SSF161098">
    <property type="entry name" value="MetI-like"/>
    <property type="match status" value="1"/>
</dbReference>
<name>A0A0R2AY36_9LACO</name>
<feature type="transmembrane region" description="Helical" evidence="7">
    <location>
        <begin position="213"/>
        <end position="235"/>
    </location>
</feature>
<dbReference type="AlphaFoldDB" id="A0A0R2AY36"/>
<dbReference type="RefSeq" id="WP_057894593.1">
    <property type="nucleotide sequence ID" value="NZ_AYZQ01000003.1"/>
</dbReference>
<feature type="transmembrane region" description="Helical" evidence="7">
    <location>
        <begin position="90"/>
        <end position="112"/>
    </location>
</feature>
<dbReference type="EMBL" id="AYZQ01000003">
    <property type="protein sequence ID" value="KRM71642.1"/>
    <property type="molecule type" value="Genomic_DNA"/>
</dbReference>
<dbReference type="Proteomes" id="UP000051672">
    <property type="component" value="Unassembled WGS sequence"/>
</dbReference>
<feature type="transmembrane region" description="Helical" evidence="7">
    <location>
        <begin position="59"/>
        <end position="78"/>
    </location>
</feature>
<evidence type="ECO:0000256" key="5">
    <source>
        <dbReference type="ARBA" id="ARBA00022989"/>
    </source>
</evidence>
<evidence type="ECO:0000256" key="4">
    <source>
        <dbReference type="ARBA" id="ARBA00022692"/>
    </source>
</evidence>
<protein>
    <submittedName>
        <fullName evidence="9">ABC transporter transmembrane protein</fullName>
    </submittedName>
</protein>
<evidence type="ECO:0000256" key="6">
    <source>
        <dbReference type="ARBA" id="ARBA00023136"/>
    </source>
</evidence>
<keyword evidence="10" id="KW-1185">Reference proteome</keyword>
<dbReference type="InterPro" id="IPR035906">
    <property type="entry name" value="MetI-like_sf"/>
</dbReference>
<keyword evidence="3" id="KW-1003">Cell membrane</keyword>
<dbReference type="Gene3D" id="1.10.3720.10">
    <property type="entry name" value="MetI-like"/>
    <property type="match status" value="1"/>
</dbReference>
<comment type="caution">
    <text evidence="9">The sequence shown here is derived from an EMBL/GenBank/DDBJ whole genome shotgun (WGS) entry which is preliminary data.</text>
</comment>
<feature type="transmembrane region" description="Helical" evidence="7">
    <location>
        <begin position="118"/>
        <end position="137"/>
    </location>
</feature>
<dbReference type="Pfam" id="PF00528">
    <property type="entry name" value="BPD_transp_1"/>
    <property type="match status" value="1"/>
</dbReference>
<comment type="subcellular location">
    <subcellularLocation>
        <location evidence="1 7">Cell membrane</location>
        <topology evidence="1 7">Multi-pass membrane protein</topology>
    </subcellularLocation>
</comment>
<accession>A0A0R2AY36</accession>
<keyword evidence="5 7" id="KW-1133">Transmembrane helix</keyword>
<keyword evidence="4 7" id="KW-0812">Transmembrane</keyword>
<feature type="transmembrane region" description="Helical" evidence="7">
    <location>
        <begin position="6"/>
        <end position="25"/>
    </location>
</feature>
<dbReference type="STRING" id="1423727.FC34_GL001299"/>
<evidence type="ECO:0000256" key="7">
    <source>
        <dbReference type="RuleBase" id="RU363032"/>
    </source>
</evidence>
<organism evidence="9 10">
    <name type="scientific">Lacticaseibacillus brantae DSM 23927</name>
    <dbReference type="NCBI Taxonomy" id="1423727"/>
    <lineage>
        <taxon>Bacteria</taxon>
        <taxon>Bacillati</taxon>
        <taxon>Bacillota</taxon>
        <taxon>Bacilli</taxon>
        <taxon>Lactobacillales</taxon>
        <taxon>Lactobacillaceae</taxon>
        <taxon>Lacticaseibacillus</taxon>
    </lineage>
</organism>
<reference evidence="9 10" key="1">
    <citation type="journal article" date="2015" name="Genome Announc.">
        <title>Expanding the biotechnology potential of lactobacilli through comparative genomics of 213 strains and associated genera.</title>
        <authorList>
            <person name="Sun Z."/>
            <person name="Harris H.M."/>
            <person name="McCann A."/>
            <person name="Guo C."/>
            <person name="Argimon S."/>
            <person name="Zhang W."/>
            <person name="Yang X."/>
            <person name="Jeffery I.B."/>
            <person name="Cooney J.C."/>
            <person name="Kagawa T.F."/>
            <person name="Liu W."/>
            <person name="Song Y."/>
            <person name="Salvetti E."/>
            <person name="Wrobel A."/>
            <person name="Rasinkangas P."/>
            <person name="Parkhill J."/>
            <person name="Rea M.C."/>
            <person name="O'Sullivan O."/>
            <person name="Ritari J."/>
            <person name="Douillard F.P."/>
            <person name="Paul Ross R."/>
            <person name="Yang R."/>
            <person name="Briner A.E."/>
            <person name="Felis G.E."/>
            <person name="de Vos W.M."/>
            <person name="Barrangou R."/>
            <person name="Klaenhammer T.R."/>
            <person name="Caufield P.W."/>
            <person name="Cui Y."/>
            <person name="Zhang H."/>
            <person name="O'Toole P.W."/>
        </authorList>
    </citation>
    <scope>NUCLEOTIDE SEQUENCE [LARGE SCALE GENOMIC DNA]</scope>
    <source>
        <strain evidence="9 10">DSM 23927</strain>
    </source>
</reference>
<evidence type="ECO:0000256" key="1">
    <source>
        <dbReference type="ARBA" id="ARBA00004651"/>
    </source>
</evidence>
<sequence length="249" mass="28003">MAKLKQLLGVIIGIHLVWWLVAILLNRSILPGPVTVYAAFPSLWQAQIGWHIYFSLYRLFWSLLIATVIGVLTGMAIVRFPRLGRVLDPLIYLTYPIPKIAFLPVAMLLFGLGDLSKIIMISFIVVFQVIISVRDHVAAIPASLYQTFATLDANRWELFRFITWPASITGIISALRIALGTAIATLFFTEVYGTNYGLGYFIMDAWNRLDYPGMYAGIIVISVVAFCLFALLNAIERLTVKWQKDEINA</sequence>
<evidence type="ECO:0000313" key="10">
    <source>
        <dbReference type="Proteomes" id="UP000051672"/>
    </source>
</evidence>
<feature type="transmembrane region" description="Helical" evidence="7">
    <location>
        <begin position="158"/>
        <end position="188"/>
    </location>
</feature>
<dbReference type="InterPro" id="IPR000515">
    <property type="entry name" value="MetI-like"/>
</dbReference>
<evidence type="ECO:0000256" key="2">
    <source>
        <dbReference type="ARBA" id="ARBA00022448"/>
    </source>
</evidence>
<dbReference type="CDD" id="cd06261">
    <property type="entry name" value="TM_PBP2"/>
    <property type="match status" value="1"/>
</dbReference>
<evidence type="ECO:0000313" key="9">
    <source>
        <dbReference type="EMBL" id="KRM71642.1"/>
    </source>
</evidence>
<gene>
    <name evidence="9" type="ORF">FC34_GL001299</name>
</gene>
<keyword evidence="6 7" id="KW-0472">Membrane</keyword>